<evidence type="ECO:0000256" key="3">
    <source>
        <dbReference type="SAM" id="SignalP"/>
    </source>
</evidence>
<keyword evidence="1" id="KW-0863">Zinc-finger</keyword>
<evidence type="ECO:0000313" key="6">
    <source>
        <dbReference type="Proteomes" id="UP001530315"/>
    </source>
</evidence>
<dbReference type="InterPro" id="IPR001878">
    <property type="entry name" value="Znf_CCHC"/>
</dbReference>
<feature type="signal peptide" evidence="3">
    <location>
        <begin position="1"/>
        <end position="19"/>
    </location>
</feature>
<dbReference type="SMART" id="SM00343">
    <property type="entry name" value="ZnF_C2HC"/>
    <property type="match status" value="1"/>
</dbReference>
<accession>A0ABD3N6A3</accession>
<comment type="caution">
    <text evidence="5">The sequence shown here is derived from an EMBL/GenBank/DDBJ whole genome shotgun (WGS) entry which is preliminary data.</text>
</comment>
<keyword evidence="6" id="KW-1185">Reference proteome</keyword>
<dbReference type="SUPFAM" id="SSF57756">
    <property type="entry name" value="Retrovirus zinc finger-like domains"/>
    <property type="match status" value="1"/>
</dbReference>
<dbReference type="EMBL" id="JALLAZ020001600">
    <property type="protein sequence ID" value="KAL3771618.1"/>
    <property type="molecule type" value="Genomic_DNA"/>
</dbReference>
<sequence>MRFVDFFVAVAILLPKADSLSIGVNFLSKRRSQRVNVLAQSITAVGDNRSSEGGAFASNTRYGRSNEPVDDGSKWRIWSVIKELETNGLSWSSSSLGSDLTAGVLSDDSQVVDLTNHVIRILRQWGESWAGQSGWHTLLNKKSLLHEVEESIVALHFLLDWLGRRCKQNDTPIILVDVCCGKGILSMLASYLFRGTTSTHVSRIIMLDNQKDINWSHIIASNESAQGECRPIIQTWSRCNLHDIDQIVERLEGTYDGSIHSINGPVALIGIHLCKLLSPACIGIANSLGPEKCPFLCLAPCCLPRVVRDLSKSNNGIIIPKKSKIKYGEEGSLLPVRTYESAEERQQRKEANQRRDDAKKRTCTDAPCYLCSEMHPIHKCGLLPPDENERLDIFQRVAAANPCWKCGEIGHFRKDCPSTELAAKPRLTLPPTMYLDVSSLLQKDDDDKEIEDTEHKSRGPFEGYCHLLGTALQRDTVKVIDVGLINSSAQHNNAANRDNWNRDRKSILIVASASR</sequence>
<dbReference type="Gene3D" id="4.10.60.10">
    <property type="entry name" value="Zinc finger, CCHC-type"/>
    <property type="match status" value="1"/>
</dbReference>
<evidence type="ECO:0000256" key="1">
    <source>
        <dbReference type="PROSITE-ProRule" id="PRU00047"/>
    </source>
</evidence>
<dbReference type="GO" id="GO:0008270">
    <property type="term" value="F:zinc ion binding"/>
    <property type="evidence" value="ECO:0007669"/>
    <property type="project" value="UniProtKB-KW"/>
</dbReference>
<keyword evidence="1" id="KW-0862">Zinc</keyword>
<dbReference type="Pfam" id="PF13679">
    <property type="entry name" value="Methyltransf_32"/>
    <property type="match status" value="1"/>
</dbReference>
<dbReference type="Pfam" id="PF00098">
    <property type="entry name" value="zf-CCHC"/>
    <property type="match status" value="1"/>
</dbReference>
<keyword evidence="1" id="KW-0479">Metal-binding</keyword>
<reference evidence="5 6" key="1">
    <citation type="submission" date="2024-10" db="EMBL/GenBank/DDBJ databases">
        <title>Updated reference genomes for cyclostephanoid diatoms.</title>
        <authorList>
            <person name="Roberts W.R."/>
            <person name="Alverson A.J."/>
        </authorList>
    </citation>
    <scope>NUCLEOTIDE SEQUENCE [LARGE SCALE GENOMIC DNA]</scope>
    <source>
        <strain evidence="5 6">AJA276-08</strain>
    </source>
</reference>
<organism evidence="5 6">
    <name type="scientific">Stephanodiscus triporus</name>
    <dbReference type="NCBI Taxonomy" id="2934178"/>
    <lineage>
        <taxon>Eukaryota</taxon>
        <taxon>Sar</taxon>
        <taxon>Stramenopiles</taxon>
        <taxon>Ochrophyta</taxon>
        <taxon>Bacillariophyta</taxon>
        <taxon>Coscinodiscophyceae</taxon>
        <taxon>Thalassiosirophycidae</taxon>
        <taxon>Stephanodiscales</taxon>
        <taxon>Stephanodiscaceae</taxon>
        <taxon>Stephanodiscus</taxon>
    </lineage>
</organism>
<name>A0ABD3N6A3_9STRA</name>
<feature type="domain" description="CCHC-type" evidence="4">
    <location>
        <begin position="403"/>
        <end position="418"/>
    </location>
</feature>
<dbReference type="PROSITE" id="PS50158">
    <property type="entry name" value="ZF_CCHC"/>
    <property type="match status" value="1"/>
</dbReference>
<dbReference type="InterPro" id="IPR036875">
    <property type="entry name" value="Znf_CCHC_sf"/>
</dbReference>
<dbReference type="AlphaFoldDB" id="A0ABD3N6A3"/>
<gene>
    <name evidence="5" type="ORF">ACHAW5_006645</name>
</gene>
<evidence type="ECO:0000259" key="4">
    <source>
        <dbReference type="PROSITE" id="PS50158"/>
    </source>
</evidence>
<protein>
    <recommendedName>
        <fullName evidence="4">CCHC-type domain-containing protein</fullName>
    </recommendedName>
</protein>
<evidence type="ECO:0000313" key="5">
    <source>
        <dbReference type="EMBL" id="KAL3771618.1"/>
    </source>
</evidence>
<keyword evidence="3" id="KW-0732">Signal</keyword>
<evidence type="ECO:0000256" key="2">
    <source>
        <dbReference type="SAM" id="MobiDB-lite"/>
    </source>
</evidence>
<dbReference type="Proteomes" id="UP001530315">
    <property type="component" value="Unassembled WGS sequence"/>
</dbReference>
<dbReference type="InterPro" id="IPR025714">
    <property type="entry name" value="Methyltranfer_dom"/>
</dbReference>
<feature type="region of interest" description="Disordered" evidence="2">
    <location>
        <begin position="339"/>
        <end position="358"/>
    </location>
</feature>
<feature type="compositionally biased region" description="Basic and acidic residues" evidence="2">
    <location>
        <begin position="340"/>
        <end position="358"/>
    </location>
</feature>
<feature type="chain" id="PRO_5044836824" description="CCHC-type domain-containing protein" evidence="3">
    <location>
        <begin position="20"/>
        <end position="515"/>
    </location>
</feature>
<proteinExistence type="predicted"/>